<protein>
    <submittedName>
        <fullName evidence="1">Uncharacterized protein</fullName>
    </submittedName>
</protein>
<name>A0ABQ4EEE1_9ACTN</name>
<gene>
    <name evidence="1" type="ORF">Pen02_79710</name>
</gene>
<dbReference type="EMBL" id="BONW01000050">
    <property type="protein sequence ID" value="GIG93035.1"/>
    <property type="molecule type" value="Genomic_DNA"/>
</dbReference>
<evidence type="ECO:0000313" key="1">
    <source>
        <dbReference type="EMBL" id="GIG93035.1"/>
    </source>
</evidence>
<sequence>MGETHGTSEERPEHRHVAVIQLQCADDAPGFTTFFEPEGGDRFIAPGDHLTITFDTAQRQEIDLAMHKDGLVFWRPMAGDVRVTVVDRRTGEEITDLW</sequence>
<comment type="caution">
    <text evidence="1">The sequence shown here is derived from an EMBL/GenBank/DDBJ whole genome shotgun (WGS) entry which is preliminary data.</text>
</comment>
<dbReference type="Proteomes" id="UP000646749">
    <property type="component" value="Unassembled WGS sequence"/>
</dbReference>
<reference evidence="1 2" key="1">
    <citation type="submission" date="2021-01" db="EMBL/GenBank/DDBJ databases">
        <title>Whole genome shotgun sequence of Plantactinospora endophytica NBRC 110450.</title>
        <authorList>
            <person name="Komaki H."/>
            <person name="Tamura T."/>
        </authorList>
    </citation>
    <scope>NUCLEOTIDE SEQUENCE [LARGE SCALE GENOMIC DNA]</scope>
    <source>
        <strain evidence="1 2">NBRC 110450</strain>
    </source>
</reference>
<proteinExistence type="predicted"/>
<evidence type="ECO:0000313" key="2">
    <source>
        <dbReference type="Proteomes" id="UP000646749"/>
    </source>
</evidence>
<accession>A0ABQ4EEE1</accession>
<organism evidence="1 2">
    <name type="scientific">Plantactinospora endophytica</name>
    <dbReference type="NCBI Taxonomy" id="673535"/>
    <lineage>
        <taxon>Bacteria</taxon>
        <taxon>Bacillati</taxon>
        <taxon>Actinomycetota</taxon>
        <taxon>Actinomycetes</taxon>
        <taxon>Micromonosporales</taxon>
        <taxon>Micromonosporaceae</taxon>
        <taxon>Plantactinospora</taxon>
    </lineage>
</organism>
<dbReference type="RefSeq" id="WP_203871344.1">
    <property type="nucleotide sequence ID" value="NZ_BONW01000050.1"/>
</dbReference>
<keyword evidence="2" id="KW-1185">Reference proteome</keyword>